<dbReference type="Gene3D" id="1.10.287.990">
    <property type="entry name" value="Fe,Mn superoxide dismutase (SOD) domain"/>
    <property type="match status" value="1"/>
</dbReference>
<dbReference type="AlphaFoldDB" id="A0A154VRP4"/>
<evidence type="ECO:0000256" key="2">
    <source>
        <dbReference type="ARBA" id="ARBA00008714"/>
    </source>
</evidence>
<dbReference type="Pfam" id="PF00081">
    <property type="entry name" value="Sod_Fe_N"/>
    <property type="match status" value="1"/>
</dbReference>
<evidence type="ECO:0000256" key="1">
    <source>
        <dbReference type="ARBA" id="ARBA00001965"/>
    </source>
</evidence>
<dbReference type="PRINTS" id="PR01703">
    <property type="entry name" value="MNSODISMTASE"/>
</dbReference>
<dbReference type="RefSeq" id="WP_067558721.1">
    <property type="nucleotide sequence ID" value="NZ_LPXN01000139.1"/>
</dbReference>
<accession>A0A154VRP4</accession>
<dbReference type="InterPro" id="IPR036314">
    <property type="entry name" value="SOD_C_sf"/>
</dbReference>
<dbReference type="PANTHER" id="PTHR42769">
    <property type="entry name" value="SUPEROXIDE DISMUTASE"/>
    <property type="match status" value="1"/>
</dbReference>
<dbReference type="Proteomes" id="UP000076400">
    <property type="component" value="Unassembled WGS sequence"/>
</dbReference>
<proteinExistence type="inferred from homology"/>
<evidence type="ECO:0000256" key="6">
    <source>
        <dbReference type="ARBA" id="ARBA00024318"/>
    </source>
</evidence>
<keyword evidence="3 8" id="KW-0479">Metal-binding</keyword>
<dbReference type="GO" id="GO:0046914">
    <property type="term" value="F:transition metal ion binding"/>
    <property type="evidence" value="ECO:0007669"/>
    <property type="project" value="UniProtKB-ARBA"/>
</dbReference>
<dbReference type="Pfam" id="PF02777">
    <property type="entry name" value="Sod_Fe_C"/>
    <property type="match status" value="1"/>
</dbReference>
<evidence type="ECO:0000313" key="12">
    <source>
        <dbReference type="EMBL" id="KZD03901.1"/>
    </source>
</evidence>
<dbReference type="InterPro" id="IPR036324">
    <property type="entry name" value="Mn/Fe_SOD_N_sf"/>
</dbReference>
<comment type="similarity">
    <text evidence="2 9">Belongs to the iron/manganese superoxide dismutase family.</text>
</comment>
<evidence type="ECO:0000256" key="9">
    <source>
        <dbReference type="RuleBase" id="RU000414"/>
    </source>
</evidence>
<dbReference type="EMBL" id="LPXN01000139">
    <property type="protein sequence ID" value="KZD03901.1"/>
    <property type="molecule type" value="Genomic_DNA"/>
</dbReference>
<gene>
    <name evidence="12" type="ORF">AUP43_12425</name>
</gene>
<dbReference type="InterPro" id="IPR019831">
    <property type="entry name" value="Mn/Fe_SOD_N"/>
</dbReference>
<evidence type="ECO:0000259" key="11">
    <source>
        <dbReference type="Pfam" id="PF02777"/>
    </source>
</evidence>
<evidence type="ECO:0000256" key="8">
    <source>
        <dbReference type="PIRSR" id="PIRSR000349-1"/>
    </source>
</evidence>
<dbReference type="SUPFAM" id="SSF54719">
    <property type="entry name" value="Fe,Mn superoxide dismutase (SOD), C-terminal domain"/>
    <property type="match status" value="1"/>
</dbReference>
<comment type="function">
    <text evidence="9">Destroys radicals which are normally produced within the cells and which are toxic to biological systems.</text>
</comment>
<dbReference type="PROSITE" id="PS00088">
    <property type="entry name" value="SOD_MN"/>
    <property type="match status" value="1"/>
</dbReference>
<comment type="catalytic activity">
    <reaction evidence="7">
        <text>2 superoxide + 2 H(+) = H2O2 + O2</text>
        <dbReference type="Rhea" id="RHEA:20696"/>
        <dbReference type="ChEBI" id="CHEBI:15378"/>
        <dbReference type="ChEBI" id="CHEBI:15379"/>
        <dbReference type="ChEBI" id="CHEBI:16240"/>
        <dbReference type="ChEBI" id="CHEBI:18421"/>
        <dbReference type="EC" id="1.15.1.1"/>
    </reaction>
    <physiologicalReaction direction="left-to-right" evidence="7">
        <dbReference type="Rhea" id="RHEA:20697"/>
    </physiologicalReaction>
</comment>
<comment type="caution">
    <text evidence="12">The sequence shown here is derived from an EMBL/GenBank/DDBJ whole genome shotgun (WGS) entry which is preliminary data.</text>
</comment>
<feature type="binding site" evidence="8">
    <location>
        <position position="79"/>
    </location>
    <ligand>
        <name>Mn(2+)</name>
        <dbReference type="ChEBI" id="CHEBI:29035"/>
    </ligand>
</feature>
<keyword evidence="13" id="KW-1185">Reference proteome</keyword>
<dbReference type="FunFam" id="1.10.287.990:FF:000002">
    <property type="entry name" value="Superoxide dismutase"/>
    <property type="match status" value="1"/>
</dbReference>
<dbReference type="InterPro" id="IPR001189">
    <property type="entry name" value="Mn/Fe_SOD"/>
</dbReference>
<evidence type="ECO:0000313" key="13">
    <source>
        <dbReference type="Proteomes" id="UP000076400"/>
    </source>
</evidence>
<comment type="function">
    <text evidence="6">Destroys superoxide anion radicals which are normally produced within the cells and which are toxic to biological systems. Catalyzes the dismutation of superoxide anion radicals into O2 and H2O2 by successive reduction and oxidation of the transition metal ion at the active site.</text>
</comment>
<protein>
    <recommendedName>
        <fullName evidence="9">Superoxide dismutase</fullName>
        <ecNumber evidence="9">1.15.1.1</ecNumber>
    </recommendedName>
</protein>
<dbReference type="OrthoDB" id="9803125at2"/>
<evidence type="ECO:0000256" key="4">
    <source>
        <dbReference type="ARBA" id="ARBA00023002"/>
    </source>
</evidence>
<evidence type="ECO:0000256" key="5">
    <source>
        <dbReference type="ARBA" id="ARBA00023004"/>
    </source>
</evidence>
<feature type="binding site" evidence="8">
    <location>
        <position position="165"/>
    </location>
    <ligand>
        <name>Mn(2+)</name>
        <dbReference type="ChEBI" id="CHEBI:29035"/>
    </ligand>
</feature>
<keyword evidence="5" id="KW-0408">Iron</keyword>
<dbReference type="STRING" id="580166.AUP43_12425"/>
<reference evidence="12 13" key="1">
    <citation type="submission" date="2015-12" db="EMBL/GenBank/DDBJ databases">
        <title>Genome sequence of Oceanibaculum pacificum MCCC 1A02656.</title>
        <authorList>
            <person name="Lu L."/>
            <person name="Lai Q."/>
            <person name="Shao Z."/>
            <person name="Qian P."/>
        </authorList>
    </citation>
    <scope>NUCLEOTIDE SEQUENCE [LARGE SCALE GENOMIC DNA]</scope>
    <source>
        <strain evidence="12 13">MCCC 1A02656</strain>
    </source>
</reference>
<organism evidence="12 13">
    <name type="scientific">Oceanibaculum pacificum</name>
    <dbReference type="NCBI Taxonomy" id="580166"/>
    <lineage>
        <taxon>Bacteria</taxon>
        <taxon>Pseudomonadati</taxon>
        <taxon>Pseudomonadota</taxon>
        <taxon>Alphaproteobacteria</taxon>
        <taxon>Rhodospirillales</taxon>
        <taxon>Oceanibaculaceae</taxon>
        <taxon>Oceanibaculum</taxon>
    </lineage>
</organism>
<dbReference type="Gene3D" id="3.55.40.20">
    <property type="entry name" value="Iron/manganese superoxide dismutase, C-terminal domain"/>
    <property type="match status" value="1"/>
</dbReference>
<dbReference type="GO" id="GO:0005737">
    <property type="term" value="C:cytoplasm"/>
    <property type="evidence" value="ECO:0007669"/>
    <property type="project" value="UniProtKB-ARBA"/>
</dbReference>
<dbReference type="InterPro" id="IPR019833">
    <property type="entry name" value="Mn/Fe_SOD_BS"/>
</dbReference>
<evidence type="ECO:0000256" key="3">
    <source>
        <dbReference type="ARBA" id="ARBA00022723"/>
    </source>
</evidence>
<evidence type="ECO:0000259" key="10">
    <source>
        <dbReference type="Pfam" id="PF00081"/>
    </source>
</evidence>
<comment type="cofactor">
    <cofactor evidence="1">
        <name>Fe(3+)</name>
        <dbReference type="ChEBI" id="CHEBI:29034"/>
    </cofactor>
</comment>
<dbReference type="FunFam" id="3.55.40.20:FF:000001">
    <property type="entry name" value="Superoxide dismutase"/>
    <property type="match status" value="1"/>
</dbReference>
<dbReference type="EC" id="1.15.1.1" evidence="9"/>
<evidence type="ECO:0000256" key="7">
    <source>
        <dbReference type="ARBA" id="ARBA00047393"/>
    </source>
</evidence>
<dbReference type="SUPFAM" id="SSF46609">
    <property type="entry name" value="Fe,Mn superoxide dismutase (SOD), N-terminal domain"/>
    <property type="match status" value="1"/>
</dbReference>
<feature type="domain" description="Manganese/iron superoxide dismutase N-terminal" evidence="10">
    <location>
        <begin position="3"/>
        <end position="87"/>
    </location>
</feature>
<sequence length="198" mass="21962">MPFELPALPYEQTALEPHVSANTLSFHHGKHHNTYVVNLNKMIDGTPLASKSLEEIILESAGDSSKAGIFNNAAQVWNHTFFWHSMKPNGGGKPTGAIAKKIDEAFGSYDKFAEEFKAAGAGQFGSGWVWLVEDGGKLAIMKTPNAELPMTKGKKALITCDVWEHAYYLDYQNRRPDFLTAFLDKLVNWDFAEKNLAA</sequence>
<feature type="binding site" evidence="8">
    <location>
        <position position="27"/>
    </location>
    <ligand>
        <name>Mn(2+)</name>
        <dbReference type="ChEBI" id="CHEBI:29035"/>
    </ligand>
</feature>
<dbReference type="GO" id="GO:0004784">
    <property type="term" value="F:superoxide dismutase activity"/>
    <property type="evidence" value="ECO:0007669"/>
    <property type="project" value="UniProtKB-EC"/>
</dbReference>
<keyword evidence="4 9" id="KW-0560">Oxidoreductase</keyword>
<dbReference type="InterPro" id="IPR019832">
    <property type="entry name" value="Mn/Fe_SOD_C"/>
</dbReference>
<feature type="binding site" evidence="8">
    <location>
        <position position="161"/>
    </location>
    <ligand>
        <name>Mn(2+)</name>
        <dbReference type="ChEBI" id="CHEBI:29035"/>
    </ligand>
</feature>
<dbReference type="PANTHER" id="PTHR42769:SF3">
    <property type="entry name" value="SUPEROXIDE DISMUTASE [FE] 2, CHLOROPLASTIC"/>
    <property type="match status" value="1"/>
</dbReference>
<dbReference type="PIRSF" id="PIRSF000349">
    <property type="entry name" value="SODismutase"/>
    <property type="match status" value="1"/>
</dbReference>
<feature type="domain" description="Manganese/iron superoxide dismutase C-terminal" evidence="11">
    <location>
        <begin position="94"/>
        <end position="195"/>
    </location>
</feature>
<name>A0A154VRP4_9PROT</name>